<reference evidence="1" key="1">
    <citation type="submission" date="2014-11" db="EMBL/GenBank/DDBJ databases">
        <authorList>
            <person name="Amaro Gonzalez C."/>
        </authorList>
    </citation>
    <scope>NUCLEOTIDE SEQUENCE</scope>
</reference>
<organism evidence="1">
    <name type="scientific">Anguilla anguilla</name>
    <name type="common">European freshwater eel</name>
    <name type="synonym">Muraena anguilla</name>
    <dbReference type="NCBI Taxonomy" id="7936"/>
    <lineage>
        <taxon>Eukaryota</taxon>
        <taxon>Metazoa</taxon>
        <taxon>Chordata</taxon>
        <taxon>Craniata</taxon>
        <taxon>Vertebrata</taxon>
        <taxon>Euteleostomi</taxon>
        <taxon>Actinopterygii</taxon>
        <taxon>Neopterygii</taxon>
        <taxon>Teleostei</taxon>
        <taxon>Anguilliformes</taxon>
        <taxon>Anguillidae</taxon>
        <taxon>Anguilla</taxon>
    </lineage>
</organism>
<evidence type="ECO:0000313" key="1">
    <source>
        <dbReference type="EMBL" id="JAH18261.1"/>
    </source>
</evidence>
<dbReference type="EMBL" id="GBXM01090316">
    <property type="protein sequence ID" value="JAH18261.1"/>
    <property type="molecule type" value="Transcribed_RNA"/>
</dbReference>
<accession>A0A0E9QMY3</accession>
<sequence>MYLRLKWEQLYLIIFG</sequence>
<protein>
    <submittedName>
        <fullName evidence="1">Uncharacterized protein</fullName>
    </submittedName>
</protein>
<reference evidence="1" key="2">
    <citation type="journal article" date="2015" name="Fish Shellfish Immunol.">
        <title>Early steps in the European eel (Anguilla anguilla)-Vibrio vulnificus interaction in the gills: Role of the RtxA13 toxin.</title>
        <authorList>
            <person name="Callol A."/>
            <person name="Pajuelo D."/>
            <person name="Ebbesson L."/>
            <person name="Teles M."/>
            <person name="MacKenzie S."/>
            <person name="Amaro C."/>
        </authorList>
    </citation>
    <scope>NUCLEOTIDE SEQUENCE</scope>
</reference>
<proteinExistence type="predicted"/>
<dbReference type="AlphaFoldDB" id="A0A0E9QMY3"/>
<name>A0A0E9QMY3_ANGAN</name>